<dbReference type="OrthoDB" id="5600564at2759"/>
<reference evidence="3 4" key="1">
    <citation type="submission" date="2016-05" db="EMBL/GenBank/DDBJ databases">
        <title>Genome sequencing reveals origins of a unique bacterial endosymbiosis in the earliest lineages of terrestrial Fungi.</title>
        <authorList>
            <consortium name="DOE Joint Genome Institute"/>
            <person name="Uehling J."/>
            <person name="Gryganskyi A."/>
            <person name="Hameed K."/>
            <person name="Tschaplinski T."/>
            <person name="Misztal P."/>
            <person name="Wu S."/>
            <person name="Desiro A."/>
            <person name="Vande Pol N."/>
            <person name="Du Z.-Y."/>
            <person name="Zienkiewicz A."/>
            <person name="Zienkiewicz K."/>
            <person name="Morin E."/>
            <person name="Tisserant E."/>
            <person name="Splivallo R."/>
            <person name="Hainaut M."/>
            <person name="Henrissat B."/>
            <person name="Ohm R."/>
            <person name="Kuo A."/>
            <person name="Yan J."/>
            <person name="Lipzen A."/>
            <person name="Nolan M."/>
            <person name="Labutti K."/>
            <person name="Barry K."/>
            <person name="Goldstein A."/>
            <person name="Labbe J."/>
            <person name="Schadt C."/>
            <person name="Tuskan G."/>
            <person name="Grigoriev I."/>
            <person name="Martin F."/>
            <person name="Vilgalys R."/>
            <person name="Bonito G."/>
        </authorList>
    </citation>
    <scope>NUCLEOTIDE SEQUENCE [LARGE SCALE GENOMIC DNA]</scope>
    <source>
        <strain evidence="3 4">AG-77</strain>
    </source>
</reference>
<dbReference type="PANTHER" id="PTHR45615">
    <property type="entry name" value="MYOSIN HEAVY CHAIN, NON-MUSCLE"/>
    <property type="match status" value="1"/>
</dbReference>
<feature type="compositionally biased region" description="Polar residues" evidence="2">
    <location>
        <begin position="342"/>
        <end position="353"/>
    </location>
</feature>
<protein>
    <submittedName>
        <fullName evidence="3">Uncharacterized protein</fullName>
    </submittedName>
</protein>
<accession>A0A197K413</accession>
<feature type="compositionally biased region" description="Low complexity" evidence="2">
    <location>
        <begin position="29"/>
        <end position="47"/>
    </location>
</feature>
<keyword evidence="4" id="KW-1185">Reference proteome</keyword>
<dbReference type="AlphaFoldDB" id="A0A197K413"/>
<evidence type="ECO:0000313" key="4">
    <source>
        <dbReference type="Proteomes" id="UP000078512"/>
    </source>
</evidence>
<gene>
    <name evidence="3" type="ORF">K457DRAFT_16390</name>
</gene>
<feature type="compositionally biased region" description="Low complexity" evidence="2">
    <location>
        <begin position="118"/>
        <end position="148"/>
    </location>
</feature>
<proteinExistence type="predicted"/>
<feature type="compositionally biased region" description="Low complexity" evidence="2">
    <location>
        <begin position="305"/>
        <end position="334"/>
    </location>
</feature>
<name>A0A197K413_9FUNG</name>
<feature type="region of interest" description="Disordered" evidence="2">
    <location>
        <begin position="1"/>
        <end position="49"/>
    </location>
</feature>
<organism evidence="3 4">
    <name type="scientific">Linnemannia elongata AG-77</name>
    <dbReference type="NCBI Taxonomy" id="1314771"/>
    <lineage>
        <taxon>Eukaryota</taxon>
        <taxon>Fungi</taxon>
        <taxon>Fungi incertae sedis</taxon>
        <taxon>Mucoromycota</taxon>
        <taxon>Mortierellomycotina</taxon>
        <taxon>Mortierellomycetes</taxon>
        <taxon>Mortierellales</taxon>
        <taxon>Mortierellaceae</taxon>
        <taxon>Linnemannia</taxon>
    </lineage>
</organism>
<feature type="coiled-coil region" evidence="1">
    <location>
        <begin position="911"/>
        <end position="968"/>
    </location>
</feature>
<dbReference type="STRING" id="1314771.A0A197K413"/>
<feature type="compositionally biased region" description="Polar residues" evidence="2">
    <location>
        <begin position="283"/>
        <end position="304"/>
    </location>
</feature>
<feature type="compositionally biased region" description="Low complexity" evidence="2">
    <location>
        <begin position="250"/>
        <end position="274"/>
    </location>
</feature>
<dbReference type="PANTHER" id="PTHR45615:SF63">
    <property type="entry name" value="CHROMOSOME UNDETERMINED SCAFFOLD_10, WHOLE GENOME SHOTGUN SEQUENCE"/>
    <property type="match status" value="1"/>
</dbReference>
<feature type="coiled-coil region" evidence="1">
    <location>
        <begin position="410"/>
        <end position="708"/>
    </location>
</feature>
<keyword evidence="1" id="KW-0175">Coiled coil</keyword>
<dbReference type="EMBL" id="KV442025">
    <property type="protein sequence ID" value="OAQ32382.1"/>
    <property type="molecule type" value="Genomic_DNA"/>
</dbReference>
<feature type="compositionally biased region" description="Gly residues" evidence="2">
    <location>
        <begin position="11"/>
        <end position="20"/>
    </location>
</feature>
<sequence length="973" mass="105074">MGTTTKLVAPGAGGGGGGGQHQQQHHTLTHQSSNSNLNRNSLKASASQVRWPVSLNQLAAISLDDDSDFDRSLTDVSKDDIGSVKLLRMLKDSDDESVPVREPSSRLRRPRSTHGALQAGQQKGQQQQQQQGGIPVSRSSSMHSVHGSQMPRPQRTLSGNRGNPNGIPPNGTSIRPAGLRHHQSDASMLQPKRQSRTGDQPDDMEQIFSEAQALAQRLGNSSSSSAEPRATGGLARTNSIGIRAPGVKNASGIPSSSSSSSISRIAAASSDGASMLRRPTSIPAPNSPSSTTNVVALPPKSSSRLSIPSKLPASSSSSSLKHRASLSSASASSRQEIKLGSSALSREQDTPSPTRIPGSPNAIQQTTAARKLAGLQQSPLAARPNNNLRQNATDSQMSTALLPTPPMSISNDSGRAVKEMEEELERWKTEVKELRQERVATDGWRKQISDLERDLETALDSLQAAEAKVIELRSEQQSAAAGKKDHEDAQEKLAACEATVEQLKADLELVRSEKEKALEDATTNQKEQLAQLESRNQELEQKLTQAQQEIEQLELQAAPPEVQDVQQALFSATQDLEESKLLVEKLKAELAEEKVKIAREQEDSGQLLVKLSQLQDTIANQLRENNSLREVVKDHEKCTENAETVEYQHKKEIAQLQKELADQQKVLAQEKEQKTMLEMAVQEHQYQKHQLQQQVQLQQTQLLQQQTEIVNIRASLEVEQKQSALWQQRYQEEQRLNHAASFGRRMSLDQNGDINGSFTMGDSSAATSSAIGVPTGIPGSGLGLMSMGLNLNMGMAMGGGLGSDNNMSSSPLTSTPPTMVGGPLGGQGPKMSMLSNQLNASALPPNGQLPPVGGMASASSGEVEVKPRMIHRSSTGSVTGINNRHSMHGDMLLGSASSATAAPASGPFQTVDELTAQLHGLMKEKERLQADLSKIPISGGGPMMRRKAEMLEEQMDETERMMSKIRYSIRMRS</sequence>
<evidence type="ECO:0000256" key="1">
    <source>
        <dbReference type="SAM" id="Coils"/>
    </source>
</evidence>
<feature type="region of interest" description="Disordered" evidence="2">
    <location>
        <begin position="91"/>
        <end position="361"/>
    </location>
</feature>
<evidence type="ECO:0000256" key="2">
    <source>
        <dbReference type="SAM" id="MobiDB-lite"/>
    </source>
</evidence>
<feature type="compositionally biased region" description="Low complexity" evidence="2">
    <location>
        <begin position="159"/>
        <end position="171"/>
    </location>
</feature>
<dbReference type="Proteomes" id="UP000078512">
    <property type="component" value="Unassembled WGS sequence"/>
</dbReference>
<evidence type="ECO:0000313" key="3">
    <source>
        <dbReference type="EMBL" id="OAQ32382.1"/>
    </source>
</evidence>